<evidence type="ECO:0000313" key="1">
    <source>
        <dbReference type="EMBL" id="EPR10030.1"/>
    </source>
</evidence>
<dbReference type="EMBL" id="ATAY01000076">
    <property type="protein sequence ID" value="EPR10030.1"/>
    <property type="molecule type" value="Genomic_DNA"/>
</dbReference>
<organism evidence="1 2">
    <name type="scientific">Ruminiclostridium papyrosolvens C7</name>
    <dbReference type="NCBI Taxonomy" id="1330534"/>
    <lineage>
        <taxon>Bacteria</taxon>
        <taxon>Bacillati</taxon>
        <taxon>Bacillota</taxon>
        <taxon>Clostridia</taxon>
        <taxon>Eubacteriales</taxon>
        <taxon>Oscillospiraceae</taxon>
        <taxon>Ruminiclostridium</taxon>
    </lineage>
</organism>
<dbReference type="NCBIfam" id="TIGR02855">
    <property type="entry name" value="spore_yabG"/>
    <property type="match status" value="1"/>
</dbReference>
<sequence length="269" mass="29929">MAKFHIGDIVIRRSYGGDILFRVVNIKTNFNGLESYVLRGLSYRIEADSQGDDLVKQDTRIAYTRAINELDQVKRSIDCCRPVFKSFLSRIKHRPGRILHIDSAEDFMNQCLDFYKKSKISCSGKWVSENRQPSVVKQYLEAYKPDILVLTGHDGLKKGASNYQSLDSYANSSYFIESVKIARAYEPNPDKLCIFAGACQSYFEAIMQAGANFASSPKRILINALDPAIVAQKVSVTDSSVILSSNSVIELTITGSAGIGGKDTRGQMR</sequence>
<name>U4QYM2_9FIRM</name>
<protein>
    <submittedName>
        <fullName evidence="1">Peptidase U57</fullName>
    </submittedName>
</protein>
<dbReference type="OrthoDB" id="9785306at2"/>
<dbReference type="PATRIC" id="fig|1330534.3.peg.3030"/>
<dbReference type="Pfam" id="PF05582">
    <property type="entry name" value="Peptidase_U57"/>
    <property type="match status" value="1"/>
</dbReference>
<dbReference type="Proteomes" id="UP000016860">
    <property type="component" value="Unassembled WGS sequence"/>
</dbReference>
<comment type="caution">
    <text evidence="1">The sequence shown here is derived from an EMBL/GenBank/DDBJ whole genome shotgun (WGS) entry which is preliminary data.</text>
</comment>
<proteinExistence type="predicted"/>
<evidence type="ECO:0000313" key="2">
    <source>
        <dbReference type="Proteomes" id="UP000016860"/>
    </source>
</evidence>
<dbReference type="STRING" id="1330534.L323_15290"/>
<dbReference type="AlphaFoldDB" id="U4QYM2"/>
<accession>U4QYM2</accession>
<dbReference type="PIRSF" id="PIRSF011575">
    <property type="entry name" value="YabG"/>
    <property type="match status" value="1"/>
</dbReference>
<dbReference type="InterPro" id="IPR008764">
    <property type="entry name" value="Peptidase_U57"/>
</dbReference>
<gene>
    <name evidence="1" type="ORF">L323_15290</name>
</gene>
<reference evidence="1 2" key="1">
    <citation type="journal article" date="2013" name="Genome Announc.">
        <title>Draft Genome Sequence of the Cellulolytic Bacterium Clostridium papyrosolvens C7 (ATCC 700395).</title>
        <authorList>
            <person name="Zepeda V."/>
            <person name="Dassa B."/>
            <person name="Borovok I."/>
            <person name="Lamed R."/>
            <person name="Bayer E.A."/>
            <person name="Cate J.H."/>
        </authorList>
    </citation>
    <scope>NUCLEOTIDE SEQUENCE [LARGE SCALE GENOMIC DNA]</scope>
    <source>
        <strain evidence="1 2">C7</strain>
    </source>
</reference>
<dbReference type="RefSeq" id="WP_020816493.1">
    <property type="nucleotide sequence ID" value="NZ_ATAY01000076.1"/>
</dbReference>